<keyword evidence="2" id="KW-1185">Reference proteome</keyword>
<protein>
    <submittedName>
        <fullName evidence="1">Uncharacterized protein</fullName>
    </submittedName>
</protein>
<sequence length="162" mass="19557">MEDVKSLVRTFIIRDYLYLKITMEDVKNGQRNDLFSKRDYQDQKITMEDEIIAGRIFCLVRLSISEDQTRRDIKSLVEIFLLIRDRLSEDHHDRYHHGDIKSLVEYSCLVRDDLYLKITMEDKIIVIFCLVRDILFKIIFVRDYLYLKITMEDVKFIAEYSV</sequence>
<gene>
    <name evidence="1" type="ORF">MEDL_5572</name>
</gene>
<evidence type="ECO:0000313" key="1">
    <source>
        <dbReference type="EMBL" id="CAG2190282.1"/>
    </source>
</evidence>
<accession>A0A8S3Q2W7</accession>
<reference evidence="1" key="1">
    <citation type="submission" date="2021-03" db="EMBL/GenBank/DDBJ databases">
        <authorList>
            <person name="Bekaert M."/>
        </authorList>
    </citation>
    <scope>NUCLEOTIDE SEQUENCE</scope>
</reference>
<dbReference type="Proteomes" id="UP000683360">
    <property type="component" value="Unassembled WGS sequence"/>
</dbReference>
<organism evidence="1 2">
    <name type="scientific">Mytilus edulis</name>
    <name type="common">Blue mussel</name>
    <dbReference type="NCBI Taxonomy" id="6550"/>
    <lineage>
        <taxon>Eukaryota</taxon>
        <taxon>Metazoa</taxon>
        <taxon>Spiralia</taxon>
        <taxon>Lophotrochozoa</taxon>
        <taxon>Mollusca</taxon>
        <taxon>Bivalvia</taxon>
        <taxon>Autobranchia</taxon>
        <taxon>Pteriomorphia</taxon>
        <taxon>Mytilida</taxon>
        <taxon>Mytiloidea</taxon>
        <taxon>Mytilidae</taxon>
        <taxon>Mytilinae</taxon>
        <taxon>Mytilus</taxon>
    </lineage>
</organism>
<name>A0A8S3Q2W7_MYTED</name>
<dbReference type="EMBL" id="CAJPWZ010000321">
    <property type="protein sequence ID" value="CAG2190282.1"/>
    <property type="molecule type" value="Genomic_DNA"/>
</dbReference>
<proteinExistence type="predicted"/>
<dbReference type="AlphaFoldDB" id="A0A8S3Q2W7"/>
<evidence type="ECO:0000313" key="2">
    <source>
        <dbReference type="Proteomes" id="UP000683360"/>
    </source>
</evidence>
<comment type="caution">
    <text evidence="1">The sequence shown here is derived from an EMBL/GenBank/DDBJ whole genome shotgun (WGS) entry which is preliminary data.</text>
</comment>